<dbReference type="SUPFAM" id="SSF54575">
    <property type="entry name" value="Ribosomal protein L31e"/>
    <property type="match status" value="1"/>
</dbReference>
<reference evidence="4 5" key="1">
    <citation type="submission" date="2013-11" db="EMBL/GenBank/DDBJ databases">
        <title>The Genome Sequence of Phytophthora parasitica P1976.</title>
        <authorList>
            <consortium name="The Broad Institute Genomics Platform"/>
            <person name="Russ C."/>
            <person name="Tyler B."/>
            <person name="Panabieres F."/>
            <person name="Shan W."/>
            <person name="Tripathy S."/>
            <person name="Grunwald N."/>
            <person name="Machado M."/>
            <person name="Johnson C.S."/>
            <person name="Walker B."/>
            <person name="Young S."/>
            <person name="Zeng Q."/>
            <person name="Gargeya S."/>
            <person name="Fitzgerald M."/>
            <person name="Haas B."/>
            <person name="Abouelleil A."/>
            <person name="Allen A.W."/>
            <person name="Alvarado L."/>
            <person name="Arachchi H.M."/>
            <person name="Berlin A.M."/>
            <person name="Chapman S.B."/>
            <person name="Gainer-Dewar J."/>
            <person name="Goldberg J."/>
            <person name="Griggs A."/>
            <person name="Gujja S."/>
            <person name="Hansen M."/>
            <person name="Howarth C."/>
            <person name="Imamovic A."/>
            <person name="Ireland A."/>
            <person name="Larimer J."/>
            <person name="McCowan C."/>
            <person name="Murphy C."/>
            <person name="Pearson M."/>
            <person name="Poon T.W."/>
            <person name="Priest M."/>
            <person name="Roberts A."/>
            <person name="Saif S."/>
            <person name="Shea T."/>
            <person name="Sisk P."/>
            <person name="Sykes S."/>
            <person name="Wortman J."/>
            <person name="Nusbaum C."/>
            <person name="Birren B."/>
        </authorList>
    </citation>
    <scope>NUCLEOTIDE SEQUENCE [LARGE SCALE GENOMIC DNA]</scope>
    <source>
        <strain evidence="4 5">P1976</strain>
    </source>
</reference>
<dbReference type="GO" id="GO:0003735">
    <property type="term" value="F:structural constituent of ribosome"/>
    <property type="evidence" value="ECO:0007669"/>
    <property type="project" value="InterPro"/>
</dbReference>
<dbReference type="AlphaFoldDB" id="A0A081B391"/>
<evidence type="ECO:0000256" key="1">
    <source>
        <dbReference type="ARBA" id="ARBA00010808"/>
    </source>
</evidence>
<dbReference type="SMART" id="SM01380">
    <property type="entry name" value="Ribosomal_L31e"/>
    <property type="match status" value="1"/>
</dbReference>
<comment type="caution">
    <text evidence="4">The sequence shown here is derived from an EMBL/GenBank/DDBJ whole genome shotgun (WGS) entry which is preliminary data.</text>
</comment>
<comment type="similarity">
    <text evidence="1">Belongs to the eukaryotic ribosomal protein eL31 family.</text>
</comment>
<keyword evidence="3" id="KW-0687">Ribonucleoprotein</keyword>
<dbReference type="InterPro" id="IPR000054">
    <property type="entry name" value="Ribosomal_eL31"/>
</dbReference>
<dbReference type="GO" id="GO:0022625">
    <property type="term" value="C:cytosolic large ribosomal subunit"/>
    <property type="evidence" value="ECO:0007669"/>
    <property type="project" value="TreeGrafter"/>
</dbReference>
<name>A0A081B391_PHYNI</name>
<evidence type="ECO:0000256" key="2">
    <source>
        <dbReference type="ARBA" id="ARBA00022980"/>
    </source>
</evidence>
<accession>A0A081B391</accession>
<dbReference type="PANTHER" id="PTHR10956">
    <property type="entry name" value="60S RIBOSOMAL PROTEIN L31"/>
    <property type="match status" value="1"/>
</dbReference>
<organism evidence="4 5">
    <name type="scientific">Phytophthora nicotianae P1976</name>
    <dbReference type="NCBI Taxonomy" id="1317066"/>
    <lineage>
        <taxon>Eukaryota</taxon>
        <taxon>Sar</taxon>
        <taxon>Stramenopiles</taxon>
        <taxon>Oomycota</taxon>
        <taxon>Peronosporomycetes</taxon>
        <taxon>Peronosporales</taxon>
        <taxon>Peronosporaceae</taxon>
        <taxon>Phytophthora</taxon>
    </lineage>
</organism>
<dbReference type="InterPro" id="IPR023621">
    <property type="entry name" value="Ribosomal_eL31_dom_sf"/>
</dbReference>
<dbReference type="Gene3D" id="3.10.440.10">
    <property type="match status" value="1"/>
</dbReference>
<dbReference type="SMR" id="A0A081B391"/>
<dbReference type="PROSITE" id="PS01144">
    <property type="entry name" value="RIBOSOMAL_L31E"/>
    <property type="match status" value="1"/>
</dbReference>
<proteinExistence type="inferred from homology"/>
<protein>
    <recommendedName>
        <fullName evidence="6">60S ribosomal protein L31</fullName>
    </recommendedName>
</protein>
<dbReference type="Pfam" id="PF01198">
    <property type="entry name" value="Ribosomal_L31e"/>
    <property type="match status" value="1"/>
</dbReference>
<evidence type="ECO:0000313" key="5">
    <source>
        <dbReference type="Proteomes" id="UP000028582"/>
    </source>
</evidence>
<gene>
    <name evidence="4" type="ORF">F444_00753</name>
</gene>
<evidence type="ECO:0000313" key="4">
    <source>
        <dbReference type="EMBL" id="ETO85602.1"/>
    </source>
</evidence>
<dbReference type="FunFam" id="3.10.440.10:FF:000001">
    <property type="entry name" value="60S ribosomal protein L31"/>
    <property type="match status" value="1"/>
</dbReference>
<dbReference type="EMBL" id="ANJA01000158">
    <property type="protein sequence ID" value="ETO85602.1"/>
    <property type="molecule type" value="Genomic_DNA"/>
</dbReference>
<dbReference type="InterPro" id="IPR020052">
    <property type="entry name" value="Ribosomal_eL31_CS"/>
</dbReference>
<dbReference type="Proteomes" id="UP000028582">
    <property type="component" value="Unassembled WGS sequence"/>
</dbReference>
<evidence type="ECO:0008006" key="6">
    <source>
        <dbReference type="Google" id="ProtNLM"/>
    </source>
</evidence>
<evidence type="ECO:0000256" key="3">
    <source>
        <dbReference type="ARBA" id="ARBA00023274"/>
    </source>
</evidence>
<dbReference type="GO" id="GO:0002181">
    <property type="term" value="P:cytoplasmic translation"/>
    <property type="evidence" value="ECO:0007669"/>
    <property type="project" value="TreeGrafter"/>
</dbReference>
<dbReference type="OrthoDB" id="9739313at2759"/>
<dbReference type="CDD" id="cd00463">
    <property type="entry name" value="Ribosomal_L31e"/>
    <property type="match status" value="1"/>
</dbReference>
<keyword evidence="2" id="KW-0689">Ribosomal protein</keyword>
<dbReference type="PANTHER" id="PTHR10956:SF0">
    <property type="entry name" value="60S RIBOSOMAL PROTEIN L31"/>
    <property type="match status" value="1"/>
</dbReference>
<sequence length="120" mass="14056">MVKETKTRNTKRSPDVVARDYTINLHKRLHGCVFKKKAARAVRAIKKFAQVTMKTQDVRIDSKLNKFIWSKGVRNVPYRVRVRLSRKRNDDEDAKEKLYTLVQHVQVASFKGLQNDTVDE</sequence>